<evidence type="ECO:0000256" key="2">
    <source>
        <dbReference type="ARBA" id="ARBA00023002"/>
    </source>
</evidence>
<protein>
    <recommendedName>
        <fullName evidence="3">NmrA-like domain-containing protein</fullName>
    </recommendedName>
</protein>
<keyword evidence="5" id="KW-1185">Reference proteome</keyword>
<dbReference type="InterPro" id="IPR051609">
    <property type="entry name" value="NmrA/Isoflavone_reductase-like"/>
</dbReference>
<sequence length="344" mass="37820">MATSNYISKVAIVGSGGNVGRFMTEALLKTGKHIVTALTRPESPSTFPQGVAVKNVDYSKPETLVEALRGQEALIITISGHAPIQETEEKLIRAAGEAGVPWILPNEWSPDSAHKGIVEDVFVFGMKVAARKLIEEIGKSSYIAVVTGFWYEYSLAIPRNYGFNFANRTVRFYDDGETKISTSTWPQVGRAVAGLLSLPIKPEGPNAEACLESLRNKVVYINSFTISQKDMLASVLRQTGTKEYDWTITKVPAQELYSTSVKQIAEGNKEAFASFLYSRIFFPDGCGDFEHMGTLNSMLDLPEEDINEATNIAIKRQLGLRVNDINETTNVTIERQMAQATGGH</sequence>
<keyword evidence="2" id="KW-0560">Oxidoreductase</keyword>
<dbReference type="Pfam" id="PF05368">
    <property type="entry name" value="NmrA"/>
    <property type="match status" value="1"/>
</dbReference>
<name>A0A0C3D538_OIDMZ</name>
<evidence type="ECO:0000259" key="3">
    <source>
        <dbReference type="Pfam" id="PF05368"/>
    </source>
</evidence>
<dbReference type="InterPro" id="IPR036291">
    <property type="entry name" value="NAD(P)-bd_dom_sf"/>
</dbReference>
<evidence type="ECO:0000256" key="1">
    <source>
        <dbReference type="ARBA" id="ARBA00022857"/>
    </source>
</evidence>
<dbReference type="CDD" id="cd05259">
    <property type="entry name" value="PCBER_SDR_a"/>
    <property type="match status" value="1"/>
</dbReference>
<feature type="domain" description="NmrA-like" evidence="3">
    <location>
        <begin position="8"/>
        <end position="145"/>
    </location>
</feature>
<keyword evidence="1" id="KW-0521">NADP</keyword>
<reference evidence="5" key="2">
    <citation type="submission" date="2015-01" db="EMBL/GenBank/DDBJ databases">
        <title>Evolutionary Origins and Diversification of the Mycorrhizal Mutualists.</title>
        <authorList>
            <consortium name="DOE Joint Genome Institute"/>
            <consortium name="Mycorrhizal Genomics Consortium"/>
            <person name="Kohler A."/>
            <person name="Kuo A."/>
            <person name="Nagy L.G."/>
            <person name="Floudas D."/>
            <person name="Copeland A."/>
            <person name="Barry K.W."/>
            <person name="Cichocki N."/>
            <person name="Veneault-Fourrey C."/>
            <person name="LaButti K."/>
            <person name="Lindquist E.A."/>
            <person name="Lipzen A."/>
            <person name="Lundell T."/>
            <person name="Morin E."/>
            <person name="Murat C."/>
            <person name="Riley R."/>
            <person name="Ohm R."/>
            <person name="Sun H."/>
            <person name="Tunlid A."/>
            <person name="Henrissat B."/>
            <person name="Grigoriev I.V."/>
            <person name="Hibbett D.S."/>
            <person name="Martin F."/>
        </authorList>
    </citation>
    <scope>NUCLEOTIDE SEQUENCE [LARGE SCALE GENOMIC DNA]</scope>
    <source>
        <strain evidence="5">Zn</strain>
    </source>
</reference>
<dbReference type="HOGENOM" id="CLU_044876_1_1_1"/>
<dbReference type="OrthoDB" id="419598at2759"/>
<dbReference type="InterPro" id="IPR008030">
    <property type="entry name" value="NmrA-like"/>
</dbReference>
<dbReference type="AlphaFoldDB" id="A0A0C3D538"/>
<gene>
    <name evidence="4" type="ORF">OIDMADRAFT_169784</name>
</gene>
<dbReference type="Gene3D" id="3.90.25.10">
    <property type="entry name" value="UDP-galactose 4-epimerase, domain 1"/>
    <property type="match status" value="1"/>
</dbReference>
<dbReference type="GO" id="GO:0016491">
    <property type="term" value="F:oxidoreductase activity"/>
    <property type="evidence" value="ECO:0007669"/>
    <property type="project" value="UniProtKB-KW"/>
</dbReference>
<organism evidence="4 5">
    <name type="scientific">Oidiodendron maius (strain Zn)</name>
    <dbReference type="NCBI Taxonomy" id="913774"/>
    <lineage>
        <taxon>Eukaryota</taxon>
        <taxon>Fungi</taxon>
        <taxon>Dikarya</taxon>
        <taxon>Ascomycota</taxon>
        <taxon>Pezizomycotina</taxon>
        <taxon>Leotiomycetes</taxon>
        <taxon>Leotiomycetes incertae sedis</taxon>
        <taxon>Myxotrichaceae</taxon>
        <taxon>Oidiodendron</taxon>
    </lineage>
</organism>
<dbReference type="SUPFAM" id="SSF51735">
    <property type="entry name" value="NAD(P)-binding Rossmann-fold domains"/>
    <property type="match status" value="1"/>
</dbReference>
<reference evidence="4 5" key="1">
    <citation type="submission" date="2014-04" db="EMBL/GenBank/DDBJ databases">
        <authorList>
            <consortium name="DOE Joint Genome Institute"/>
            <person name="Kuo A."/>
            <person name="Martino E."/>
            <person name="Perotto S."/>
            <person name="Kohler A."/>
            <person name="Nagy L.G."/>
            <person name="Floudas D."/>
            <person name="Copeland A."/>
            <person name="Barry K.W."/>
            <person name="Cichocki N."/>
            <person name="Veneault-Fourrey C."/>
            <person name="LaButti K."/>
            <person name="Lindquist E.A."/>
            <person name="Lipzen A."/>
            <person name="Lundell T."/>
            <person name="Morin E."/>
            <person name="Murat C."/>
            <person name="Sun H."/>
            <person name="Tunlid A."/>
            <person name="Henrissat B."/>
            <person name="Grigoriev I.V."/>
            <person name="Hibbett D.S."/>
            <person name="Martin F."/>
            <person name="Nordberg H.P."/>
            <person name="Cantor M.N."/>
            <person name="Hua S.X."/>
        </authorList>
    </citation>
    <scope>NUCLEOTIDE SEQUENCE [LARGE SCALE GENOMIC DNA]</scope>
    <source>
        <strain evidence="4 5">Zn</strain>
    </source>
</reference>
<dbReference type="Gene3D" id="3.40.50.720">
    <property type="entry name" value="NAD(P)-binding Rossmann-like Domain"/>
    <property type="match status" value="1"/>
</dbReference>
<proteinExistence type="predicted"/>
<evidence type="ECO:0000313" key="4">
    <source>
        <dbReference type="EMBL" id="KIM97012.1"/>
    </source>
</evidence>
<dbReference type="EMBL" id="KN832883">
    <property type="protein sequence ID" value="KIM97012.1"/>
    <property type="molecule type" value="Genomic_DNA"/>
</dbReference>
<dbReference type="PANTHER" id="PTHR47706:SF7">
    <property type="entry name" value="CIPA-LIKE, PUTATIVE (AFU_ORTHOLOGUE AFUA_1G01630)-RELATED"/>
    <property type="match status" value="1"/>
</dbReference>
<dbReference type="InParanoid" id="A0A0C3D538"/>
<dbReference type="PANTHER" id="PTHR47706">
    <property type="entry name" value="NMRA-LIKE FAMILY PROTEIN"/>
    <property type="match status" value="1"/>
</dbReference>
<accession>A0A0C3D538</accession>
<dbReference type="Proteomes" id="UP000054321">
    <property type="component" value="Unassembled WGS sequence"/>
</dbReference>
<dbReference type="STRING" id="913774.A0A0C3D538"/>
<evidence type="ECO:0000313" key="5">
    <source>
        <dbReference type="Proteomes" id="UP000054321"/>
    </source>
</evidence>
<dbReference type="InterPro" id="IPR045312">
    <property type="entry name" value="PCBER-like"/>
</dbReference>